<dbReference type="EMBL" id="BMAR01000005">
    <property type="protein sequence ID" value="GFR43400.1"/>
    <property type="molecule type" value="Genomic_DNA"/>
</dbReference>
<gene>
    <name evidence="2" type="ORF">Agub_g4480</name>
</gene>
<organism evidence="2 3">
    <name type="scientific">Astrephomene gubernaculifera</name>
    <dbReference type="NCBI Taxonomy" id="47775"/>
    <lineage>
        <taxon>Eukaryota</taxon>
        <taxon>Viridiplantae</taxon>
        <taxon>Chlorophyta</taxon>
        <taxon>core chlorophytes</taxon>
        <taxon>Chlorophyceae</taxon>
        <taxon>CS clade</taxon>
        <taxon>Chlamydomonadales</taxon>
        <taxon>Astrephomenaceae</taxon>
        <taxon>Astrephomene</taxon>
    </lineage>
</organism>
<evidence type="ECO:0000313" key="2">
    <source>
        <dbReference type="EMBL" id="GFR43400.1"/>
    </source>
</evidence>
<feature type="compositionally biased region" description="Polar residues" evidence="1">
    <location>
        <begin position="101"/>
        <end position="110"/>
    </location>
</feature>
<comment type="caution">
    <text evidence="2">The sequence shown here is derived from an EMBL/GenBank/DDBJ whole genome shotgun (WGS) entry which is preliminary data.</text>
</comment>
<dbReference type="Proteomes" id="UP001054857">
    <property type="component" value="Unassembled WGS sequence"/>
</dbReference>
<evidence type="ECO:0000256" key="1">
    <source>
        <dbReference type="SAM" id="MobiDB-lite"/>
    </source>
</evidence>
<feature type="region of interest" description="Disordered" evidence="1">
    <location>
        <begin position="71"/>
        <end position="110"/>
    </location>
</feature>
<evidence type="ECO:0000313" key="3">
    <source>
        <dbReference type="Proteomes" id="UP001054857"/>
    </source>
</evidence>
<accession>A0AAD3HK80</accession>
<proteinExistence type="predicted"/>
<protein>
    <submittedName>
        <fullName evidence="2">Uncharacterized protein</fullName>
    </submittedName>
</protein>
<dbReference type="AlphaFoldDB" id="A0AAD3HK80"/>
<sequence>MYAGWNAMHQPVEWDISSLLPNAMTQAPAHEAHQPQTYVPPLQSQQSLPAPAFQGWSSMHQPVDWETASVPPAAAQPSIPFAPSAAREASKRDRAGRRSKSATLRPQQQQMLDLQKRLDALLQEHVVVEAENARLKTRLRVLEAVIPVREHQARLAQSQPPRAPPQQPDPMLACLMDMASGPSSCATSPTQHDFGGCLNMTSRAAADDACYGERKPDSMAANSPAIAPHAPDSSVPCSSGAACASSSCTAAITGTAGCAGGADQPVSKPYSTSEARWLDTWRTWVREAALLLQANDARPNELYVRRLEDAFAKLKAEVVYLGLRHPELICNMRCVNMETGAENEVPPDSFWTVVAAGMRLTSAQISDCRSALALYRERMSVVLAERRTLATKLSAAMNALQAEEAEGRASPGSMRRDQLTFQVEEVTAALAANVEAEGHTTSLARDLLGSSLFSRVQCARGSVLSYPYFPDALAIITHAVALADEANAAAAGTAGKSTEAVPAAQASA</sequence>
<reference evidence="2 3" key="1">
    <citation type="journal article" date="2021" name="Sci. Rep.">
        <title>Genome sequencing of the multicellular alga Astrephomene provides insights into convergent evolution of germ-soma differentiation.</title>
        <authorList>
            <person name="Yamashita S."/>
            <person name="Yamamoto K."/>
            <person name="Matsuzaki R."/>
            <person name="Suzuki S."/>
            <person name="Yamaguchi H."/>
            <person name="Hirooka S."/>
            <person name="Minakuchi Y."/>
            <person name="Miyagishima S."/>
            <person name="Kawachi M."/>
            <person name="Toyoda A."/>
            <person name="Nozaki H."/>
        </authorList>
    </citation>
    <scope>NUCLEOTIDE SEQUENCE [LARGE SCALE GENOMIC DNA]</scope>
    <source>
        <strain evidence="2 3">NIES-4017</strain>
    </source>
</reference>
<keyword evidence="3" id="KW-1185">Reference proteome</keyword>
<name>A0AAD3HK80_9CHLO</name>